<dbReference type="Proteomes" id="UP000298327">
    <property type="component" value="Unassembled WGS sequence"/>
</dbReference>
<dbReference type="Gene3D" id="6.10.140.1740">
    <property type="match status" value="1"/>
</dbReference>
<feature type="compositionally biased region" description="Basic residues" evidence="1">
    <location>
        <begin position="1"/>
        <end position="10"/>
    </location>
</feature>
<dbReference type="InterPro" id="IPR024610">
    <property type="entry name" value="ING_N_histone-binding"/>
</dbReference>
<comment type="caution">
    <text evidence="3">The sequence shown here is derived from an EMBL/GenBank/DDBJ whole genome shotgun (WGS) entry which is preliminary data.</text>
</comment>
<dbReference type="InterPro" id="IPR028651">
    <property type="entry name" value="ING_fam"/>
</dbReference>
<name>A0A4Y9YU34_9AGAM</name>
<dbReference type="OrthoDB" id="5411773at2759"/>
<sequence length="404" mass="44335">MVSSRKRRRSQAFMSSAGPEDDAGGEPQPLEGDQDALQEDAPQPEPEVETEERQVVLEVDEKELTRLQAIWDSFTEEFHETTEQLPLYLHRLFALLREQDEQMTGNCTEMLNELQKYISLRRSLARLIVPDASTNHEDSEDISAPTGGCDTSGPPNDDTGVARTSLSSSPSERRSKRSNPSPTRRPSASGIPRSISHQDARTSSAVPSSANLANQSTTRGLLGHIATLSDSILHASHEKFNLAVTAYDSVDRHIRLLDQAIKEQETSISLGLRPGTHAMFLPEVPVPRSNRPPRMEPSPALNLDIGADGDVEGEPSVGLISDEPSRQKGRSSLRKGRKRLKASATASAEPEKPLSPQHSHSIKLRVPPLSTIQTGETVDPNEPKYCYCHDVSHGNVRPIHATLQ</sequence>
<organism evidence="3 4">
    <name type="scientific">Dentipellis fragilis</name>
    <dbReference type="NCBI Taxonomy" id="205917"/>
    <lineage>
        <taxon>Eukaryota</taxon>
        <taxon>Fungi</taxon>
        <taxon>Dikarya</taxon>
        <taxon>Basidiomycota</taxon>
        <taxon>Agaricomycotina</taxon>
        <taxon>Agaricomycetes</taxon>
        <taxon>Russulales</taxon>
        <taxon>Hericiaceae</taxon>
        <taxon>Dentipellis</taxon>
    </lineage>
</organism>
<keyword evidence="4" id="KW-1185">Reference proteome</keyword>
<feature type="region of interest" description="Disordered" evidence="1">
    <location>
        <begin position="132"/>
        <end position="212"/>
    </location>
</feature>
<protein>
    <recommendedName>
        <fullName evidence="2">Inhibitor of growth protein N-terminal histone-binding domain-containing protein</fullName>
    </recommendedName>
</protein>
<reference evidence="3 4" key="1">
    <citation type="submission" date="2019-02" db="EMBL/GenBank/DDBJ databases">
        <title>Genome sequencing of the rare red list fungi Dentipellis fragilis.</title>
        <authorList>
            <person name="Buettner E."/>
            <person name="Kellner H."/>
        </authorList>
    </citation>
    <scope>NUCLEOTIDE SEQUENCE [LARGE SCALE GENOMIC DNA]</scope>
    <source>
        <strain evidence="3 4">DSM 105465</strain>
    </source>
</reference>
<evidence type="ECO:0000313" key="4">
    <source>
        <dbReference type="Proteomes" id="UP000298327"/>
    </source>
</evidence>
<dbReference type="SMART" id="SM01408">
    <property type="entry name" value="ING"/>
    <property type="match status" value="1"/>
</dbReference>
<dbReference type="Pfam" id="PF12998">
    <property type="entry name" value="ING"/>
    <property type="match status" value="2"/>
</dbReference>
<evidence type="ECO:0000256" key="1">
    <source>
        <dbReference type="SAM" id="MobiDB-lite"/>
    </source>
</evidence>
<evidence type="ECO:0000259" key="2">
    <source>
        <dbReference type="SMART" id="SM01408"/>
    </source>
</evidence>
<evidence type="ECO:0000313" key="3">
    <source>
        <dbReference type="EMBL" id="TFY65682.1"/>
    </source>
</evidence>
<dbReference type="EMBL" id="SEOQ01000318">
    <property type="protein sequence ID" value="TFY65682.1"/>
    <property type="molecule type" value="Genomic_DNA"/>
</dbReference>
<feature type="compositionally biased region" description="Basic residues" evidence="1">
    <location>
        <begin position="327"/>
        <end position="341"/>
    </location>
</feature>
<feature type="compositionally biased region" description="Polar residues" evidence="1">
    <location>
        <begin position="195"/>
        <end position="212"/>
    </location>
</feature>
<feature type="region of interest" description="Disordered" evidence="1">
    <location>
        <begin position="286"/>
        <end position="361"/>
    </location>
</feature>
<gene>
    <name evidence="3" type="ORF">EVG20_g5405</name>
</gene>
<feature type="domain" description="Inhibitor of growth protein N-terminal histone-binding" evidence="2">
    <location>
        <begin position="74"/>
        <end position="264"/>
    </location>
</feature>
<proteinExistence type="predicted"/>
<dbReference type="AlphaFoldDB" id="A0A4Y9YU34"/>
<dbReference type="PANTHER" id="PTHR10333">
    <property type="entry name" value="INHIBITOR OF GROWTH PROTEIN"/>
    <property type="match status" value="1"/>
</dbReference>
<dbReference type="STRING" id="205917.A0A4Y9YU34"/>
<feature type="region of interest" description="Disordered" evidence="1">
    <location>
        <begin position="1"/>
        <end position="53"/>
    </location>
</feature>
<accession>A0A4Y9YU34</accession>